<dbReference type="STRING" id="1133569.FD21_GL001831"/>
<name>A0A0R2CAF3_9LACO</name>
<dbReference type="Gene3D" id="1.10.10.60">
    <property type="entry name" value="Homeodomain-like"/>
    <property type="match status" value="1"/>
</dbReference>
<dbReference type="Pfam" id="PF13384">
    <property type="entry name" value="HTH_23"/>
    <property type="match status" value="1"/>
</dbReference>
<protein>
    <recommendedName>
        <fullName evidence="3">RNA polymerase sigma-70 region 4 domain-containing protein</fullName>
    </recommendedName>
</protein>
<gene>
    <name evidence="1" type="ORF">FD21_GL001831</name>
</gene>
<reference evidence="1 2" key="1">
    <citation type="journal article" date="2015" name="Genome Announc.">
        <title>Expanding the biotechnology potential of lactobacilli through comparative genomics of 213 strains and associated genera.</title>
        <authorList>
            <person name="Sun Z."/>
            <person name="Harris H.M."/>
            <person name="McCann A."/>
            <person name="Guo C."/>
            <person name="Argimon S."/>
            <person name="Zhang W."/>
            <person name="Yang X."/>
            <person name="Jeffery I.B."/>
            <person name="Cooney J.C."/>
            <person name="Kagawa T.F."/>
            <person name="Liu W."/>
            <person name="Song Y."/>
            <person name="Salvetti E."/>
            <person name="Wrobel A."/>
            <person name="Rasinkangas P."/>
            <person name="Parkhill J."/>
            <person name="Rea M.C."/>
            <person name="O'Sullivan O."/>
            <person name="Ritari J."/>
            <person name="Douillard F.P."/>
            <person name="Paul Ross R."/>
            <person name="Yang R."/>
            <person name="Briner A.E."/>
            <person name="Felis G.E."/>
            <person name="de Vos W.M."/>
            <person name="Barrangou R."/>
            <person name="Klaenhammer T.R."/>
            <person name="Caufield P.W."/>
            <person name="Cui Y."/>
            <person name="Zhang H."/>
            <person name="O'Toole P.W."/>
        </authorList>
    </citation>
    <scope>NUCLEOTIDE SEQUENCE [LARGE SCALE GENOMIC DNA]</scope>
    <source>
        <strain evidence="1 2">DSM 20605</strain>
    </source>
</reference>
<accession>A0A0R2CAF3</accession>
<dbReference type="OrthoDB" id="2248780at2"/>
<keyword evidence="2" id="KW-1185">Reference proteome</keyword>
<evidence type="ECO:0008006" key="3">
    <source>
        <dbReference type="Google" id="ProtNLM"/>
    </source>
</evidence>
<dbReference type="InterPro" id="IPR013324">
    <property type="entry name" value="RNA_pol_sigma_r3/r4-like"/>
</dbReference>
<dbReference type="AlphaFoldDB" id="A0A0R2CAF3"/>
<sequence length="198" mass="22919">MKDFNDLSTDNKFFSPSDYQLLRGVLKNIGITPQQDLYQDLLQEGAIILLKARQAKAQQGKAGSYNNNYYFQLLRWRLLDILRHQQRIKVDSFSLEKAQESDEDSNPFEVSDPHADCFTDDLLAGELAKQLWQKCTANEQLYLSYRLQDLPMREIAERCGVTRQTLYNWRKGLMKKMAAICGELDKDSDASKKTSHQD</sequence>
<dbReference type="PATRIC" id="fig|1133569.4.peg.1982"/>
<comment type="caution">
    <text evidence="1">The sequence shown here is derived from an EMBL/GenBank/DDBJ whole genome shotgun (WGS) entry which is preliminary data.</text>
</comment>
<evidence type="ECO:0000313" key="1">
    <source>
        <dbReference type="EMBL" id="KRM85209.1"/>
    </source>
</evidence>
<evidence type="ECO:0000313" key="2">
    <source>
        <dbReference type="Proteomes" id="UP000051576"/>
    </source>
</evidence>
<proteinExistence type="predicted"/>
<dbReference type="Proteomes" id="UP000051576">
    <property type="component" value="Unassembled WGS sequence"/>
</dbReference>
<dbReference type="SUPFAM" id="SSF88659">
    <property type="entry name" value="Sigma3 and sigma4 domains of RNA polymerase sigma factors"/>
    <property type="match status" value="1"/>
</dbReference>
<organism evidence="1 2">
    <name type="scientific">Liquorilactobacillus vini DSM 20605</name>
    <dbReference type="NCBI Taxonomy" id="1133569"/>
    <lineage>
        <taxon>Bacteria</taxon>
        <taxon>Bacillati</taxon>
        <taxon>Bacillota</taxon>
        <taxon>Bacilli</taxon>
        <taxon>Lactobacillales</taxon>
        <taxon>Lactobacillaceae</taxon>
        <taxon>Liquorilactobacillus</taxon>
    </lineage>
</organism>
<dbReference type="RefSeq" id="WP_010579685.1">
    <property type="nucleotide sequence ID" value="NZ_AHYZ01000030.1"/>
</dbReference>
<dbReference type="EMBL" id="AYYX01000064">
    <property type="protein sequence ID" value="KRM85209.1"/>
    <property type="molecule type" value="Genomic_DNA"/>
</dbReference>